<keyword evidence="6" id="KW-1185">Reference proteome</keyword>
<dbReference type="OMA" id="TQDWFSF"/>
<evidence type="ECO:0000256" key="4">
    <source>
        <dbReference type="ARBA" id="ARBA00022723"/>
    </source>
</evidence>
<evidence type="ECO:0000256" key="3">
    <source>
        <dbReference type="ARBA" id="ARBA00022679"/>
    </source>
</evidence>
<dbReference type="GO" id="GO:0046872">
    <property type="term" value="F:metal ion binding"/>
    <property type="evidence" value="ECO:0007669"/>
    <property type="project" value="UniProtKB-KW"/>
</dbReference>
<dbReference type="CDD" id="cd04194">
    <property type="entry name" value="GT8_A4GalT_like"/>
    <property type="match status" value="1"/>
</dbReference>
<keyword evidence="2" id="KW-0328">Glycosyltransferase</keyword>
<dbReference type="Pfam" id="PF01501">
    <property type="entry name" value="Glyco_transf_8"/>
    <property type="match status" value="1"/>
</dbReference>
<dbReference type="Gene3D" id="3.90.550.10">
    <property type="entry name" value="Spore Coat Polysaccharide Biosynthesis Protein SpsA, Chain A"/>
    <property type="match status" value="1"/>
</dbReference>
<dbReference type="Gene3D" id="3.40.50.150">
    <property type="entry name" value="Vaccinia Virus protein VP39"/>
    <property type="match status" value="1"/>
</dbReference>
<dbReference type="SUPFAM" id="SSF53335">
    <property type="entry name" value="S-adenosyl-L-methionine-dependent methyltransferases"/>
    <property type="match status" value="1"/>
</dbReference>
<dbReference type="EMBL" id="KB468113">
    <property type="protein sequence ID" value="PCH41546.1"/>
    <property type="molecule type" value="Genomic_DNA"/>
</dbReference>
<dbReference type="InterPro" id="IPR029044">
    <property type="entry name" value="Nucleotide-diphossugar_trans"/>
</dbReference>
<keyword evidence="4" id="KW-0479">Metal-binding</keyword>
<evidence type="ECO:0000256" key="1">
    <source>
        <dbReference type="ARBA" id="ARBA00006351"/>
    </source>
</evidence>
<dbReference type="AlphaFoldDB" id="A0A2H3JH94"/>
<evidence type="ECO:0000313" key="5">
    <source>
        <dbReference type="EMBL" id="PCH41546.1"/>
    </source>
</evidence>
<evidence type="ECO:0000313" key="6">
    <source>
        <dbReference type="Proteomes" id="UP000218811"/>
    </source>
</evidence>
<dbReference type="OrthoDB" id="2014201at2759"/>
<dbReference type="PANTHER" id="PTHR13778">
    <property type="entry name" value="GLYCOSYLTRANSFERASE 8 DOMAIN-CONTAINING PROTEIN"/>
    <property type="match status" value="1"/>
</dbReference>
<dbReference type="InterPro" id="IPR002495">
    <property type="entry name" value="Glyco_trans_8"/>
</dbReference>
<accession>A0A2H3JH94</accession>
<proteinExistence type="inferred from homology"/>
<sequence length="543" mass="61237">MTTPTSPETVPQANDRGYRFTPSQDWFSFNIDTWRLLFPHVKSPIPRVLEIGSWEGRSAVFLLNELCANGGGIVCIDHFDLMHSEAGRERYNKLTHNLSLTGKPNRIMPEFSFPALMTLLSEETTSADPGFDWIYVDGSHEADDTFLDGELAWRLARKGAIVIFDDYRWDKEPEDSVHHPKRGIDAFMELHSGEYNVLSSSTQYQMVLQKTTEMRIGFLVKDSEGDTRGDAFGYGIHVAMTVDSNYAMATAVALCSAVVHTGGRITVYIVDLGMTSEDQARIRASIPHSADVTILFLPLPKNEFASDKGATWAKIAMIPILPVERVLYIDADVLVRASLRELWNVDLKGNYIAAVTDVGYPMGHGGIRRGPYFNAGVLLMDLAKIREDLDGLRAAIVQTEYSKYRDQDALNVHFAGQWLPLDLKWNAQGMGTYAEHPSADRELIQLSQMQEPAIVHFTGPVHPRLEQLLNPYVQPYTSKPWGYAGAPGHPFKEEWWAMVEQTAWKGWRTSDEYRTTCERERARALREACARAEEIVTAELFRK</sequence>
<dbReference type="SUPFAM" id="SSF53448">
    <property type="entry name" value="Nucleotide-diphospho-sugar transferases"/>
    <property type="match status" value="1"/>
</dbReference>
<dbReference type="STRING" id="742152.A0A2H3JH94"/>
<dbReference type="Pfam" id="PF13578">
    <property type="entry name" value="Methyltransf_24"/>
    <property type="match status" value="1"/>
</dbReference>
<organism evidence="5 6">
    <name type="scientific">Wolfiporia cocos (strain MD-104)</name>
    <name type="common">Brown rot fungus</name>
    <dbReference type="NCBI Taxonomy" id="742152"/>
    <lineage>
        <taxon>Eukaryota</taxon>
        <taxon>Fungi</taxon>
        <taxon>Dikarya</taxon>
        <taxon>Basidiomycota</taxon>
        <taxon>Agaricomycotina</taxon>
        <taxon>Agaricomycetes</taxon>
        <taxon>Polyporales</taxon>
        <taxon>Phaeolaceae</taxon>
        <taxon>Wolfiporia</taxon>
    </lineage>
</organism>
<protein>
    <submittedName>
        <fullName evidence="5">Glycosyltransferase family 8 protein</fullName>
    </submittedName>
</protein>
<dbReference type="PANTHER" id="PTHR13778:SF47">
    <property type="entry name" value="LIPOPOLYSACCHARIDE 1,3-GALACTOSYLTRANSFERASE"/>
    <property type="match status" value="1"/>
</dbReference>
<comment type="similarity">
    <text evidence="1">Belongs to the glycosyltransferase 8 family.</text>
</comment>
<name>A0A2H3JH94_WOLCO</name>
<dbReference type="InterPro" id="IPR050748">
    <property type="entry name" value="Glycosyltrans_8_dom-fam"/>
</dbReference>
<reference evidence="5 6" key="1">
    <citation type="journal article" date="2012" name="Science">
        <title>The Paleozoic origin of enzymatic lignin decomposition reconstructed from 31 fungal genomes.</title>
        <authorList>
            <person name="Floudas D."/>
            <person name="Binder M."/>
            <person name="Riley R."/>
            <person name="Barry K."/>
            <person name="Blanchette R.A."/>
            <person name="Henrissat B."/>
            <person name="Martinez A.T."/>
            <person name="Otillar R."/>
            <person name="Spatafora J.W."/>
            <person name="Yadav J.S."/>
            <person name="Aerts A."/>
            <person name="Benoit I."/>
            <person name="Boyd A."/>
            <person name="Carlson A."/>
            <person name="Copeland A."/>
            <person name="Coutinho P.M."/>
            <person name="de Vries R.P."/>
            <person name="Ferreira P."/>
            <person name="Findley K."/>
            <person name="Foster B."/>
            <person name="Gaskell J."/>
            <person name="Glotzer D."/>
            <person name="Gorecki P."/>
            <person name="Heitman J."/>
            <person name="Hesse C."/>
            <person name="Hori C."/>
            <person name="Igarashi K."/>
            <person name="Jurgens J.A."/>
            <person name="Kallen N."/>
            <person name="Kersten P."/>
            <person name="Kohler A."/>
            <person name="Kuees U."/>
            <person name="Kumar T.K.A."/>
            <person name="Kuo A."/>
            <person name="LaButti K."/>
            <person name="Larrondo L.F."/>
            <person name="Lindquist E."/>
            <person name="Ling A."/>
            <person name="Lombard V."/>
            <person name="Lucas S."/>
            <person name="Lundell T."/>
            <person name="Martin R."/>
            <person name="McLaughlin D.J."/>
            <person name="Morgenstern I."/>
            <person name="Morin E."/>
            <person name="Murat C."/>
            <person name="Nagy L.G."/>
            <person name="Nolan M."/>
            <person name="Ohm R.A."/>
            <person name="Patyshakuliyeva A."/>
            <person name="Rokas A."/>
            <person name="Ruiz-Duenas F.J."/>
            <person name="Sabat G."/>
            <person name="Salamov A."/>
            <person name="Samejima M."/>
            <person name="Schmutz J."/>
            <person name="Slot J.C."/>
            <person name="St John F."/>
            <person name="Stenlid J."/>
            <person name="Sun H."/>
            <person name="Sun S."/>
            <person name="Syed K."/>
            <person name="Tsang A."/>
            <person name="Wiebenga A."/>
            <person name="Young D."/>
            <person name="Pisabarro A."/>
            <person name="Eastwood D.C."/>
            <person name="Martin F."/>
            <person name="Cullen D."/>
            <person name="Grigoriev I.V."/>
            <person name="Hibbett D.S."/>
        </authorList>
    </citation>
    <scope>NUCLEOTIDE SEQUENCE [LARGE SCALE GENOMIC DNA]</scope>
    <source>
        <strain evidence="5 6">MD-104</strain>
    </source>
</reference>
<evidence type="ECO:0000256" key="2">
    <source>
        <dbReference type="ARBA" id="ARBA00022676"/>
    </source>
</evidence>
<dbReference type="GO" id="GO:0016757">
    <property type="term" value="F:glycosyltransferase activity"/>
    <property type="evidence" value="ECO:0007669"/>
    <property type="project" value="UniProtKB-KW"/>
</dbReference>
<dbReference type="InterPro" id="IPR029063">
    <property type="entry name" value="SAM-dependent_MTases_sf"/>
</dbReference>
<gene>
    <name evidence="5" type="ORF">WOLCODRAFT_70121</name>
</gene>
<keyword evidence="3 5" id="KW-0808">Transferase</keyword>
<dbReference type="Proteomes" id="UP000218811">
    <property type="component" value="Unassembled WGS sequence"/>
</dbReference>